<feature type="non-terminal residue" evidence="1">
    <location>
        <position position="101"/>
    </location>
</feature>
<organism evidence="1 2">
    <name type="scientific">Cichlidogyrus casuarinus</name>
    <dbReference type="NCBI Taxonomy" id="1844966"/>
    <lineage>
        <taxon>Eukaryota</taxon>
        <taxon>Metazoa</taxon>
        <taxon>Spiralia</taxon>
        <taxon>Lophotrochozoa</taxon>
        <taxon>Platyhelminthes</taxon>
        <taxon>Monogenea</taxon>
        <taxon>Monopisthocotylea</taxon>
        <taxon>Dactylogyridea</taxon>
        <taxon>Ancyrocephalidae</taxon>
        <taxon>Cichlidogyrus</taxon>
    </lineage>
</organism>
<keyword evidence="2" id="KW-1185">Reference proteome</keyword>
<protein>
    <submittedName>
        <fullName evidence="1">Uncharacterized protein</fullName>
    </submittedName>
</protein>
<gene>
    <name evidence="1" type="ORF">Ciccas_008420</name>
</gene>
<accession>A0ABD2Q0C6</accession>
<dbReference type="EMBL" id="JBJKFK010001480">
    <property type="protein sequence ID" value="KAL3312984.1"/>
    <property type="molecule type" value="Genomic_DNA"/>
</dbReference>
<name>A0ABD2Q0C6_9PLAT</name>
<proteinExistence type="predicted"/>
<sequence>MNTFSSLEIERLEDVFVPSLHFDISSDLPKHVIYAIWEGVRKKLPKYHNFSVQPQELMEISCLVLAVSWQQIRIMTIDVFLAFLSELDTCAKGLSHLSPWQ</sequence>
<dbReference type="AlphaFoldDB" id="A0ABD2Q0C6"/>
<dbReference type="Proteomes" id="UP001626550">
    <property type="component" value="Unassembled WGS sequence"/>
</dbReference>
<comment type="caution">
    <text evidence="1">The sequence shown here is derived from an EMBL/GenBank/DDBJ whole genome shotgun (WGS) entry which is preliminary data.</text>
</comment>
<reference evidence="1 2" key="1">
    <citation type="submission" date="2024-11" db="EMBL/GenBank/DDBJ databases">
        <title>Adaptive evolution of stress response genes in parasites aligns with host niche diversity.</title>
        <authorList>
            <person name="Hahn C."/>
            <person name="Resl P."/>
        </authorList>
    </citation>
    <scope>NUCLEOTIDE SEQUENCE [LARGE SCALE GENOMIC DNA]</scope>
    <source>
        <strain evidence="1">EGGRZ-B1_66</strain>
        <tissue evidence="1">Body</tissue>
    </source>
</reference>
<evidence type="ECO:0000313" key="1">
    <source>
        <dbReference type="EMBL" id="KAL3312984.1"/>
    </source>
</evidence>
<evidence type="ECO:0000313" key="2">
    <source>
        <dbReference type="Proteomes" id="UP001626550"/>
    </source>
</evidence>